<evidence type="ECO:0000313" key="3">
    <source>
        <dbReference type="Proteomes" id="UP001208570"/>
    </source>
</evidence>
<evidence type="ECO:0000313" key="2">
    <source>
        <dbReference type="EMBL" id="KAK2142093.1"/>
    </source>
</evidence>
<dbReference type="EMBL" id="JAODUP010000997">
    <property type="protein sequence ID" value="KAK2142093.1"/>
    <property type="molecule type" value="Genomic_DNA"/>
</dbReference>
<accession>A0AAD9IXE0</accession>
<feature type="region of interest" description="Disordered" evidence="1">
    <location>
        <begin position="1"/>
        <end position="48"/>
    </location>
</feature>
<organism evidence="2 3">
    <name type="scientific">Paralvinella palmiformis</name>
    <dbReference type="NCBI Taxonomy" id="53620"/>
    <lineage>
        <taxon>Eukaryota</taxon>
        <taxon>Metazoa</taxon>
        <taxon>Spiralia</taxon>
        <taxon>Lophotrochozoa</taxon>
        <taxon>Annelida</taxon>
        <taxon>Polychaeta</taxon>
        <taxon>Sedentaria</taxon>
        <taxon>Canalipalpata</taxon>
        <taxon>Terebellida</taxon>
        <taxon>Terebelliformia</taxon>
        <taxon>Alvinellidae</taxon>
        <taxon>Paralvinella</taxon>
    </lineage>
</organism>
<protein>
    <submittedName>
        <fullName evidence="2">Uncharacterized protein</fullName>
    </submittedName>
</protein>
<evidence type="ECO:0000256" key="1">
    <source>
        <dbReference type="SAM" id="MobiDB-lite"/>
    </source>
</evidence>
<dbReference type="Proteomes" id="UP001208570">
    <property type="component" value="Unassembled WGS sequence"/>
</dbReference>
<feature type="compositionally biased region" description="Polar residues" evidence="1">
    <location>
        <begin position="38"/>
        <end position="48"/>
    </location>
</feature>
<sequence>MKNFIPTTVRDITHNEDTQTQGNNEPLAGPSRILDDVQPNQASTNHGK</sequence>
<proteinExistence type="predicted"/>
<gene>
    <name evidence="2" type="ORF">LSH36_997g02041</name>
</gene>
<comment type="caution">
    <text evidence="2">The sequence shown here is derived from an EMBL/GenBank/DDBJ whole genome shotgun (WGS) entry which is preliminary data.</text>
</comment>
<reference evidence="2" key="1">
    <citation type="journal article" date="2023" name="Mol. Biol. Evol.">
        <title>Third-Generation Sequencing Reveals the Adaptive Role of the Epigenome in Three Deep-Sea Polychaetes.</title>
        <authorList>
            <person name="Perez M."/>
            <person name="Aroh O."/>
            <person name="Sun Y."/>
            <person name="Lan Y."/>
            <person name="Juniper S.K."/>
            <person name="Young C.R."/>
            <person name="Angers B."/>
            <person name="Qian P.Y."/>
        </authorList>
    </citation>
    <scope>NUCLEOTIDE SEQUENCE</scope>
    <source>
        <strain evidence="2">P08H-3</strain>
    </source>
</reference>
<name>A0AAD9IXE0_9ANNE</name>
<dbReference type="AlphaFoldDB" id="A0AAD9IXE0"/>
<keyword evidence="3" id="KW-1185">Reference proteome</keyword>